<dbReference type="PANTHER" id="PTHR33931">
    <property type="entry name" value="HOLIN-LIKE PROTEIN CIDA-RELATED"/>
    <property type="match status" value="1"/>
</dbReference>
<accession>A0ABU9MZH3</accession>
<feature type="transmembrane region" description="Helical" evidence="6">
    <location>
        <begin position="34"/>
        <end position="53"/>
    </location>
</feature>
<evidence type="ECO:0000313" key="7">
    <source>
        <dbReference type="EMBL" id="MEM0516631.1"/>
    </source>
</evidence>
<proteinExistence type="predicted"/>
<feature type="transmembrane region" description="Helical" evidence="6">
    <location>
        <begin position="89"/>
        <end position="109"/>
    </location>
</feature>
<evidence type="ECO:0000256" key="1">
    <source>
        <dbReference type="ARBA" id="ARBA00004651"/>
    </source>
</evidence>
<dbReference type="EMBL" id="JBCGCU010000023">
    <property type="protein sequence ID" value="MEM0516631.1"/>
    <property type="molecule type" value="Genomic_DNA"/>
</dbReference>
<protein>
    <submittedName>
        <fullName evidence="7">CidA/LrgA family protein</fullName>
    </submittedName>
</protein>
<keyword evidence="8" id="KW-1185">Reference proteome</keyword>
<keyword evidence="5 6" id="KW-0472">Membrane</keyword>
<evidence type="ECO:0000313" key="8">
    <source>
        <dbReference type="Proteomes" id="UP001447008"/>
    </source>
</evidence>
<organism evidence="7 8">
    <name type="scientific">Pseudoalteromonas qingdaonensis</name>
    <dbReference type="NCBI Taxonomy" id="3131913"/>
    <lineage>
        <taxon>Bacteria</taxon>
        <taxon>Pseudomonadati</taxon>
        <taxon>Pseudomonadota</taxon>
        <taxon>Gammaproteobacteria</taxon>
        <taxon>Alteromonadales</taxon>
        <taxon>Pseudoalteromonadaceae</taxon>
        <taxon>Pseudoalteromonas</taxon>
    </lineage>
</organism>
<sequence>MALQLLISWAILSTFLVVAHLVSAHFALTFPAPLSAMLALFIALQLGLVKLHWLLPGTQPLLNFMPLFFVPAAAKVVEHSPLISEHWLVLLLCLFLVPALGLISIGFLMQKLRGAS</sequence>
<name>A0ABU9MZH3_9GAMM</name>
<dbReference type="InterPro" id="IPR005538">
    <property type="entry name" value="LrgA/CidA"/>
</dbReference>
<feature type="transmembrane region" description="Helical" evidence="6">
    <location>
        <begin position="60"/>
        <end position="77"/>
    </location>
</feature>
<comment type="subcellular location">
    <subcellularLocation>
        <location evidence="1">Cell membrane</location>
        <topology evidence="1">Multi-pass membrane protein</topology>
    </subcellularLocation>
</comment>
<dbReference type="RefSeq" id="WP_342680105.1">
    <property type="nucleotide sequence ID" value="NZ_JBCGCU010000023.1"/>
</dbReference>
<reference evidence="7 8" key="1">
    <citation type="submission" date="2024-03" db="EMBL/GenBank/DDBJ databases">
        <title>Pseudoalteromonas qingdaonensis sp. nov., isolated from the intestines of marine benthic organisms.</title>
        <authorList>
            <person name="Lin X."/>
            <person name="Fang S."/>
            <person name="Hu X."/>
        </authorList>
    </citation>
    <scope>NUCLEOTIDE SEQUENCE [LARGE SCALE GENOMIC DNA]</scope>
    <source>
        <strain evidence="7 8">YIC-827</strain>
    </source>
</reference>
<keyword evidence="4 6" id="KW-1133">Transmembrane helix</keyword>
<evidence type="ECO:0000256" key="5">
    <source>
        <dbReference type="ARBA" id="ARBA00023136"/>
    </source>
</evidence>
<evidence type="ECO:0000256" key="3">
    <source>
        <dbReference type="ARBA" id="ARBA00022692"/>
    </source>
</evidence>
<dbReference type="Proteomes" id="UP001447008">
    <property type="component" value="Unassembled WGS sequence"/>
</dbReference>
<evidence type="ECO:0000256" key="6">
    <source>
        <dbReference type="SAM" id="Phobius"/>
    </source>
</evidence>
<keyword evidence="3 6" id="KW-0812">Transmembrane</keyword>
<dbReference type="PANTHER" id="PTHR33931:SF2">
    <property type="entry name" value="HOLIN-LIKE PROTEIN CIDA"/>
    <property type="match status" value="1"/>
</dbReference>
<keyword evidence="2" id="KW-1003">Cell membrane</keyword>
<gene>
    <name evidence="7" type="ORF">WCN91_14620</name>
</gene>
<dbReference type="Pfam" id="PF03788">
    <property type="entry name" value="LrgA"/>
    <property type="match status" value="1"/>
</dbReference>
<evidence type="ECO:0000256" key="4">
    <source>
        <dbReference type="ARBA" id="ARBA00022989"/>
    </source>
</evidence>
<comment type="caution">
    <text evidence="7">The sequence shown here is derived from an EMBL/GenBank/DDBJ whole genome shotgun (WGS) entry which is preliminary data.</text>
</comment>
<evidence type="ECO:0000256" key="2">
    <source>
        <dbReference type="ARBA" id="ARBA00022475"/>
    </source>
</evidence>